<evidence type="ECO:0000256" key="6">
    <source>
        <dbReference type="ARBA" id="ARBA00023154"/>
    </source>
</evidence>
<dbReference type="GO" id="GO:0005829">
    <property type="term" value="C:cytosol"/>
    <property type="evidence" value="ECO:0007669"/>
    <property type="project" value="TreeGrafter"/>
</dbReference>
<evidence type="ECO:0000256" key="9">
    <source>
        <dbReference type="HAMAP-Rule" id="MF_00197"/>
    </source>
</evidence>
<dbReference type="GO" id="GO:0008837">
    <property type="term" value="F:diaminopimelate epimerase activity"/>
    <property type="evidence" value="ECO:0007669"/>
    <property type="project" value="UniProtKB-UniRule"/>
</dbReference>
<proteinExistence type="inferred from homology"/>
<gene>
    <name evidence="9" type="primary">dapF</name>
    <name evidence="11" type="ORF">IAC32_00170</name>
</gene>
<evidence type="ECO:0000256" key="4">
    <source>
        <dbReference type="ARBA" id="ARBA00022490"/>
    </source>
</evidence>
<feature type="binding site" evidence="9">
    <location>
        <position position="196"/>
    </location>
    <ligand>
        <name>substrate</name>
    </ligand>
</feature>
<comment type="function">
    <text evidence="9">Catalyzes the stereoinversion of LL-2,6-diaminopimelate (L,L-DAP) to meso-diaminopimelate (meso-DAP), a precursor of L-lysine and an essential component of the bacterial peptidoglycan.</text>
</comment>
<feature type="binding site" evidence="9">
    <location>
        <position position="62"/>
    </location>
    <ligand>
        <name>substrate</name>
    </ligand>
</feature>
<dbReference type="PROSITE" id="PS01326">
    <property type="entry name" value="DAP_EPIMERASE"/>
    <property type="match status" value="1"/>
</dbReference>
<keyword evidence="4 9" id="KW-0963">Cytoplasm</keyword>
<feature type="binding site" evidence="9">
    <location>
        <begin position="224"/>
        <end position="225"/>
    </location>
    <ligand>
        <name>substrate</name>
    </ligand>
</feature>
<dbReference type="NCBIfam" id="TIGR00652">
    <property type="entry name" value="DapF"/>
    <property type="match status" value="1"/>
</dbReference>
<dbReference type="SUPFAM" id="SSF54506">
    <property type="entry name" value="Diaminopimelate epimerase-like"/>
    <property type="match status" value="2"/>
</dbReference>
<reference evidence="11" key="2">
    <citation type="journal article" date="2021" name="PeerJ">
        <title>Extensive microbial diversity within the chicken gut microbiome revealed by metagenomics and culture.</title>
        <authorList>
            <person name="Gilroy R."/>
            <person name="Ravi A."/>
            <person name="Getino M."/>
            <person name="Pursley I."/>
            <person name="Horton D.L."/>
            <person name="Alikhan N.F."/>
            <person name="Baker D."/>
            <person name="Gharbi K."/>
            <person name="Hall N."/>
            <person name="Watson M."/>
            <person name="Adriaenssens E.M."/>
            <person name="Foster-Nyarko E."/>
            <person name="Jarju S."/>
            <person name="Secka A."/>
            <person name="Antonio M."/>
            <person name="Oren A."/>
            <person name="Chaudhuri R.R."/>
            <person name="La Ragione R."/>
            <person name="Hildebrand F."/>
            <person name="Pallen M.J."/>
        </authorList>
    </citation>
    <scope>NUCLEOTIDE SEQUENCE</scope>
    <source>
        <strain evidence="11">D3-1215</strain>
    </source>
</reference>
<comment type="similarity">
    <text evidence="2 9">Belongs to the diaminopimelate epimerase family.</text>
</comment>
<evidence type="ECO:0000256" key="10">
    <source>
        <dbReference type="PROSITE-ProRule" id="PRU10125"/>
    </source>
</evidence>
<comment type="caution">
    <text evidence="9">Lacks conserved residue(s) required for the propagation of feature annotation.</text>
</comment>
<feature type="binding site" evidence="9">
    <location>
        <begin position="72"/>
        <end position="73"/>
    </location>
    <ligand>
        <name>substrate</name>
    </ligand>
</feature>
<comment type="catalytic activity">
    <reaction evidence="8 9">
        <text>(2S,6S)-2,6-diaminopimelate = meso-2,6-diaminopimelate</text>
        <dbReference type="Rhea" id="RHEA:15393"/>
        <dbReference type="ChEBI" id="CHEBI:57609"/>
        <dbReference type="ChEBI" id="CHEBI:57791"/>
        <dbReference type="EC" id="5.1.1.7"/>
    </reaction>
</comment>
<comment type="caution">
    <text evidence="11">The sequence shown here is derived from an EMBL/GenBank/DDBJ whole genome shotgun (WGS) entry which is preliminary data.</text>
</comment>
<dbReference type="EC" id="5.1.1.7" evidence="3 9"/>
<dbReference type="Proteomes" id="UP000823637">
    <property type="component" value="Unassembled WGS sequence"/>
</dbReference>
<keyword evidence="7 9" id="KW-0413">Isomerase</keyword>
<dbReference type="Gene3D" id="3.10.310.10">
    <property type="entry name" value="Diaminopimelate Epimerase, Chain A, domain 1"/>
    <property type="match status" value="2"/>
</dbReference>
<feature type="active site" evidence="10">
    <location>
        <position position="71"/>
    </location>
</feature>
<dbReference type="InterPro" id="IPR018510">
    <property type="entry name" value="DAP_epimerase_AS"/>
</dbReference>
<name>A0A9D9EFT0_9BACT</name>
<dbReference type="InterPro" id="IPR001653">
    <property type="entry name" value="DAP_epimerase_DapF"/>
</dbReference>
<comment type="subcellular location">
    <subcellularLocation>
        <location evidence="9">Cytoplasm</location>
    </subcellularLocation>
</comment>
<evidence type="ECO:0000256" key="2">
    <source>
        <dbReference type="ARBA" id="ARBA00010219"/>
    </source>
</evidence>
<evidence type="ECO:0000313" key="12">
    <source>
        <dbReference type="Proteomes" id="UP000823637"/>
    </source>
</evidence>
<feature type="active site" description="Proton acceptor" evidence="9">
    <location>
        <position position="223"/>
    </location>
</feature>
<comment type="pathway">
    <text evidence="1 9">Amino-acid biosynthesis; L-lysine biosynthesis via DAP pathway; DL-2,6-diaminopimelate from LL-2,6-diaminopimelate: step 1/1.</text>
</comment>
<dbReference type="Pfam" id="PF01678">
    <property type="entry name" value="DAP_epimerase"/>
    <property type="match status" value="2"/>
</dbReference>
<feature type="binding site" evidence="9">
    <location>
        <position position="161"/>
    </location>
    <ligand>
        <name>substrate</name>
    </ligand>
</feature>
<protein>
    <recommendedName>
        <fullName evidence="3 9">Diaminopimelate epimerase</fullName>
        <shortName evidence="9">DAP epimerase</shortName>
        <ecNumber evidence="3 9">5.1.1.7</ecNumber>
    </recommendedName>
    <alternativeName>
        <fullName evidence="9">PLP-independent amino acid racemase</fullName>
    </alternativeName>
</protein>
<accession>A0A9D9EFT0</accession>
<dbReference type="HAMAP" id="MF_00197">
    <property type="entry name" value="DAP_epimerase"/>
    <property type="match status" value="1"/>
</dbReference>
<keyword evidence="6 9" id="KW-0457">Lysine biosynthesis</keyword>
<evidence type="ECO:0000313" key="11">
    <source>
        <dbReference type="EMBL" id="MBO8446153.1"/>
    </source>
</evidence>
<organism evidence="11 12">
    <name type="scientific">Candidatus Enterocola intestinipullorum</name>
    <dbReference type="NCBI Taxonomy" id="2840783"/>
    <lineage>
        <taxon>Bacteria</taxon>
        <taxon>Pseudomonadati</taxon>
        <taxon>Bacteroidota</taxon>
        <taxon>Bacteroidia</taxon>
        <taxon>Bacteroidales</taxon>
        <taxon>Candidatus Enterocola</taxon>
    </lineage>
</organism>
<evidence type="ECO:0000256" key="8">
    <source>
        <dbReference type="ARBA" id="ARBA00051712"/>
    </source>
</evidence>
<dbReference type="GO" id="GO:0009089">
    <property type="term" value="P:lysine biosynthetic process via diaminopimelate"/>
    <property type="evidence" value="ECO:0007669"/>
    <property type="project" value="UniProtKB-UniRule"/>
</dbReference>
<comment type="subunit">
    <text evidence="9">Homodimer.</text>
</comment>
<feature type="site" description="Could be important to modulate the pK values of the two catalytic cysteine residues" evidence="9">
    <location>
        <position position="163"/>
    </location>
</feature>
<evidence type="ECO:0000256" key="7">
    <source>
        <dbReference type="ARBA" id="ARBA00023235"/>
    </source>
</evidence>
<evidence type="ECO:0000256" key="3">
    <source>
        <dbReference type="ARBA" id="ARBA00013080"/>
    </source>
</evidence>
<sequence length="279" mass="30350">MKFTKMQGLGNDYVYVDTFANKVEDPSSLARKVSDRHFGIGSDGLVLIMPSDECDFRMRMFNPDGSEAEMCGNAIRCVSKYVYDKKFTDKTEITVETLAGVKVIRMLLGTDGKVAKATVDMGAPILDADKVPVTAATGKVIAQKAAFDGREFEITCVSMGNPHCVIFMPSGSVDNMDIASIGPRIETDPMFPRKTNVEFVEVVNEKELRMRVWERGTGETLACGTGACATLVAAVLNGKSGRKSDIHLRGGILTIEWDENTGHVFMTGPAVTVFEGELL</sequence>
<dbReference type="FunFam" id="3.10.310.10:FF:000001">
    <property type="entry name" value="Diaminopimelate epimerase"/>
    <property type="match status" value="1"/>
</dbReference>
<feature type="site" description="Could be important to modulate the pK values of the two catalytic cysteine residues" evidence="9">
    <location>
        <position position="214"/>
    </location>
</feature>
<evidence type="ECO:0000256" key="1">
    <source>
        <dbReference type="ARBA" id="ARBA00005196"/>
    </source>
</evidence>
<feature type="binding site" evidence="9">
    <location>
        <begin position="214"/>
        <end position="215"/>
    </location>
    <ligand>
        <name>substrate</name>
    </ligand>
</feature>
<dbReference type="PANTHER" id="PTHR31689:SF0">
    <property type="entry name" value="DIAMINOPIMELATE EPIMERASE"/>
    <property type="match status" value="1"/>
</dbReference>
<feature type="binding site" evidence="9">
    <location>
        <position position="11"/>
    </location>
    <ligand>
        <name>substrate</name>
    </ligand>
</feature>
<dbReference type="PANTHER" id="PTHR31689">
    <property type="entry name" value="DIAMINOPIMELATE EPIMERASE, CHLOROPLASTIC"/>
    <property type="match status" value="1"/>
</dbReference>
<feature type="active site" description="Proton donor" evidence="9">
    <location>
        <position position="71"/>
    </location>
</feature>
<keyword evidence="5 9" id="KW-0028">Amino-acid biosynthesis</keyword>
<dbReference type="AlphaFoldDB" id="A0A9D9EFT0"/>
<dbReference type="EMBL" id="JADIMR010000003">
    <property type="protein sequence ID" value="MBO8446153.1"/>
    <property type="molecule type" value="Genomic_DNA"/>
</dbReference>
<reference evidence="11" key="1">
    <citation type="submission" date="2020-10" db="EMBL/GenBank/DDBJ databases">
        <authorList>
            <person name="Gilroy R."/>
        </authorList>
    </citation>
    <scope>NUCLEOTIDE SEQUENCE</scope>
    <source>
        <strain evidence="11">D3-1215</strain>
    </source>
</reference>
<evidence type="ECO:0000256" key="5">
    <source>
        <dbReference type="ARBA" id="ARBA00022605"/>
    </source>
</evidence>